<protein>
    <submittedName>
        <fullName evidence="1">Uncharacterized protein</fullName>
    </submittedName>
</protein>
<evidence type="ECO:0000313" key="2">
    <source>
        <dbReference type="Proteomes" id="UP000745663"/>
    </source>
</evidence>
<dbReference type="Proteomes" id="UP000745663">
    <property type="component" value="Unassembled WGS sequence"/>
</dbReference>
<organism evidence="1 2">
    <name type="scientific">Pseudomonas arcuscaelestis</name>
    <dbReference type="NCBI Taxonomy" id="2710591"/>
    <lineage>
        <taxon>Bacteria</taxon>
        <taxon>Pseudomonadati</taxon>
        <taxon>Pseudomonadota</taxon>
        <taxon>Gammaproteobacteria</taxon>
        <taxon>Pseudomonadales</taxon>
        <taxon>Pseudomonadaceae</taxon>
        <taxon>Pseudomonas</taxon>
    </lineage>
</organism>
<accession>A0ABS2BYI0</accession>
<keyword evidence="2" id="KW-1185">Reference proteome</keyword>
<evidence type="ECO:0000313" key="1">
    <source>
        <dbReference type="EMBL" id="MBM5458681.1"/>
    </source>
</evidence>
<name>A0ABS2BYI0_9PSED</name>
<dbReference type="RefSeq" id="WP_203584620.1">
    <property type="nucleotide sequence ID" value="NZ_JACOPV010000008.1"/>
</dbReference>
<sequence>MNRINALETVLRGLRENACEVDRQAIDAVLAIPVSTQIVPISTPAHYGWLMDNMVLVRSDDRAEHLQQAGQVLMKLYDGEALAAAQGNAAEREGLITYLHGRMVAYKNLYESTLLATQFNTCNCGHTGDLERERCGKDGNAFAVRCPACNKSVQAFTEAGLPASWNAVNRKHAPVPFTDEAGPGTGQFATEQICSPGMKQAAGGSDGSAK</sequence>
<proteinExistence type="predicted"/>
<comment type="caution">
    <text evidence="1">The sequence shown here is derived from an EMBL/GenBank/DDBJ whole genome shotgun (WGS) entry which is preliminary data.</text>
</comment>
<gene>
    <name evidence="1" type="ORF">H8F21_14020</name>
</gene>
<reference evidence="1 2" key="1">
    <citation type="submission" date="2020-08" db="EMBL/GenBank/DDBJ databases">
        <title>Description of novel Pseudomonas species.</title>
        <authorList>
            <person name="Duman M."/>
            <person name="Mulet M."/>
            <person name="Altun S."/>
            <person name="Saticioglu I.B."/>
            <person name="Lalucat J."/>
            <person name="Garcia-Valdes E."/>
        </authorList>
    </citation>
    <scope>NUCLEOTIDE SEQUENCE [LARGE SCALE GENOMIC DNA]</scope>
    <source>
        <strain evidence="1 2">P66</strain>
    </source>
</reference>
<dbReference type="EMBL" id="JACOPV010000008">
    <property type="protein sequence ID" value="MBM5458681.1"/>
    <property type="molecule type" value="Genomic_DNA"/>
</dbReference>